<feature type="binding site" evidence="12">
    <location>
        <position position="115"/>
    </location>
    <ligand>
        <name>CoA</name>
        <dbReference type="ChEBI" id="CHEBI:57287"/>
    </ligand>
</feature>
<dbReference type="Pfam" id="PF01648">
    <property type="entry name" value="ACPS"/>
    <property type="match status" value="1"/>
</dbReference>
<evidence type="ECO:0000256" key="9">
    <source>
        <dbReference type="ARBA" id="ARBA00031996"/>
    </source>
</evidence>
<feature type="binding site" evidence="12">
    <location>
        <position position="161"/>
    </location>
    <ligand>
        <name>CoA</name>
        <dbReference type="ChEBI" id="CHEBI:57287"/>
    </ligand>
</feature>
<dbReference type="STRING" id="1227549.SAMN05444007_102137"/>
<dbReference type="OrthoDB" id="8210607at2"/>
<keyword evidence="13" id="KW-0460">Magnesium</keyword>
<keyword evidence="7" id="KW-0259">Enterobactin biosynthesis</keyword>
<evidence type="ECO:0000256" key="3">
    <source>
        <dbReference type="ARBA" id="ARBA00008342"/>
    </source>
</evidence>
<evidence type="ECO:0000313" key="16">
    <source>
        <dbReference type="EMBL" id="SEI68959.1"/>
    </source>
</evidence>
<reference evidence="16 17" key="1">
    <citation type="submission" date="2016-10" db="EMBL/GenBank/DDBJ databases">
        <authorList>
            <person name="de Groot N.N."/>
        </authorList>
    </citation>
    <scope>NUCLEOTIDE SEQUENCE [LARGE SCALE GENOMIC DNA]</scope>
    <source>
        <strain evidence="16 17">DSM 29340</strain>
    </source>
</reference>
<evidence type="ECO:0000256" key="10">
    <source>
        <dbReference type="ARBA" id="ARBA00049176"/>
    </source>
</evidence>
<dbReference type="EMBL" id="FNYD01000002">
    <property type="protein sequence ID" value="SEI68959.1"/>
    <property type="molecule type" value="Genomic_DNA"/>
</dbReference>
<dbReference type="GO" id="GO:0008897">
    <property type="term" value="F:holo-[acyl-carrier-protein] synthase activity"/>
    <property type="evidence" value="ECO:0007669"/>
    <property type="project" value="InterPro"/>
</dbReference>
<dbReference type="GO" id="GO:0005886">
    <property type="term" value="C:plasma membrane"/>
    <property type="evidence" value="ECO:0007669"/>
    <property type="project" value="TreeGrafter"/>
</dbReference>
<gene>
    <name evidence="16" type="ORF">SAMN05444007_102137</name>
</gene>
<dbReference type="GO" id="GO:0009366">
    <property type="term" value="C:enterobactin synthetase complex"/>
    <property type="evidence" value="ECO:0007669"/>
    <property type="project" value="InterPro"/>
</dbReference>
<evidence type="ECO:0000256" key="12">
    <source>
        <dbReference type="PIRSR" id="PIRSR603542-1"/>
    </source>
</evidence>
<dbReference type="UniPathway" id="UPA00017"/>
<dbReference type="PANTHER" id="PTHR38096:SF1">
    <property type="entry name" value="ENTEROBACTIN SYNTHASE COMPONENT D"/>
    <property type="match status" value="1"/>
</dbReference>
<feature type="domain" description="4'-phosphopantetheinyl transferase N-terminal" evidence="15">
    <location>
        <begin position="40"/>
        <end position="104"/>
    </location>
</feature>
<dbReference type="InterPro" id="IPR008278">
    <property type="entry name" value="4-PPantetheinyl_Trfase_dom"/>
</dbReference>
<keyword evidence="13" id="KW-0479">Metal-binding</keyword>
<evidence type="ECO:0000256" key="6">
    <source>
        <dbReference type="ARBA" id="ARBA00022679"/>
    </source>
</evidence>
<proteinExistence type="inferred from homology"/>
<keyword evidence="17" id="KW-1185">Reference proteome</keyword>
<comment type="subunit">
    <text evidence="4">EntB, EntD, EntE, and EntF form a multienzyme complex called enterobactin synthase.</text>
</comment>
<evidence type="ECO:0000259" key="15">
    <source>
        <dbReference type="Pfam" id="PF17837"/>
    </source>
</evidence>
<evidence type="ECO:0000256" key="2">
    <source>
        <dbReference type="ARBA" id="ARBA00004993"/>
    </source>
</evidence>
<comment type="catalytic activity">
    <reaction evidence="10">
        <text>apo-[aryl-carrier protein] + CoA = holo-[aryl-carrier protein] + adenosine 3',5'-bisphosphate + H(+)</text>
        <dbReference type="Rhea" id="RHEA:48404"/>
        <dbReference type="Rhea" id="RHEA-COMP:15903"/>
        <dbReference type="Rhea" id="RHEA-COMP:17557"/>
        <dbReference type="ChEBI" id="CHEBI:15378"/>
        <dbReference type="ChEBI" id="CHEBI:29999"/>
        <dbReference type="ChEBI" id="CHEBI:57287"/>
        <dbReference type="ChEBI" id="CHEBI:58343"/>
        <dbReference type="ChEBI" id="CHEBI:64479"/>
    </reaction>
</comment>
<feature type="binding site" evidence="13">
    <location>
        <position position="115"/>
    </location>
    <ligand>
        <name>Mg(2+)</name>
        <dbReference type="ChEBI" id="CHEBI:18420"/>
    </ligand>
</feature>
<dbReference type="InterPro" id="IPR041354">
    <property type="entry name" value="4PPT_N"/>
</dbReference>
<evidence type="ECO:0000256" key="4">
    <source>
        <dbReference type="ARBA" id="ARBA00011503"/>
    </source>
</evidence>
<evidence type="ECO:0000256" key="1">
    <source>
        <dbReference type="ARBA" id="ARBA00003937"/>
    </source>
</evidence>
<evidence type="ECO:0000259" key="14">
    <source>
        <dbReference type="Pfam" id="PF01648"/>
    </source>
</evidence>
<accession>A0A1H6SM28</accession>
<feature type="binding site" evidence="13">
    <location>
        <position position="117"/>
    </location>
    <ligand>
        <name>Mg(2+)</name>
        <dbReference type="ChEBI" id="CHEBI:18420"/>
    </ligand>
</feature>
<evidence type="ECO:0000256" key="7">
    <source>
        <dbReference type="ARBA" id="ARBA00023191"/>
    </source>
</evidence>
<sequence>MTPGGPDAALELVAGLLDESVALAATDPRANYAQREDECAALNGAIPKRRREFAAGRAAARMAMVRLGLPEQAIPMGEDRAPVWPDGLLGSISHTPDACLAAVARDGDKRLLGLDLEPDVPLDPELWPIVCTPAERDWLDDAAEPARAAKLIFCAKESAYKAQYPRSRTLIDFHAIEVLPDTRAGTFTARFRRPVPPFRRNDPLEGRFAAGNGLIATVVTDPG</sequence>
<dbReference type="GO" id="GO:0009239">
    <property type="term" value="P:enterobactin biosynthetic process"/>
    <property type="evidence" value="ECO:0007669"/>
    <property type="project" value="UniProtKB-UniPathway"/>
</dbReference>
<dbReference type="Pfam" id="PF17837">
    <property type="entry name" value="4PPT_N"/>
    <property type="match status" value="1"/>
</dbReference>
<comment type="cofactor">
    <cofactor evidence="13">
        <name>Mg(2+)</name>
        <dbReference type="ChEBI" id="CHEBI:18420"/>
    </cofactor>
</comment>
<dbReference type="PANTHER" id="PTHR38096">
    <property type="entry name" value="ENTEROBACTIN SYNTHASE COMPONENT D"/>
    <property type="match status" value="1"/>
</dbReference>
<comment type="similarity">
    <text evidence="3">Belongs to the P-Pant transferase superfamily. EntD family.</text>
</comment>
<keyword evidence="6 16" id="KW-0808">Transferase</keyword>
<dbReference type="RefSeq" id="WP_092362470.1">
    <property type="nucleotide sequence ID" value="NZ_BMGV01000002.1"/>
</dbReference>
<feature type="domain" description="4'-phosphopantetheinyl transferase" evidence="14">
    <location>
        <begin position="112"/>
        <end position="186"/>
    </location>
</feature>
<evidence type="ECO:0000313" key="17">
    <source>
        <dbReference type="Proteomes" id="UP000199379"/>
    </source>
</evidence>
<comment type="pathway">
    <text evidence="2">Siderophore biosynthesis; enterobactin biosynthesis.</text>
</comment>
<evidence type="ECO:0000256" key="11">
    <source>
        <dbReference type="ARBA" id="ARBA00049191"/>
    </source>
</evidence>
<comment type="function">
    <text evidence="1">Involved in the biosynthesis of the siderophore enterobactin (enterochelin), which is a macrocyclic trimeric lactone of N-(2,3-dihydroxybenzoyl)-serine. The serine trilactone serves as a scaffolding for the three catechol functionalities that provide hexadentate coordination for the tightly ligated iron(2+) atoms. Plays an essential role in the assembly of the enterobactin by catalyzing the transfer of the 4'-phosphopantetheine (Ppant) moiety from coenzyme A to the apo-domains of both EntB (ArCP domain) and EntF (PCP domain) to yield their holo-forms which make them competent for the activation of 2,3-dihydroxybenzoate (DHB) and L-serine, respectively.</text>
</comment>
<feature type="binding site" evidence="12">
    <location>
        <begin position="93"/>
        <end position="94"/>
    </location>
    <ligand>
        <name>CoA</name>
        <dbReference type="ChEBI" id="CHEBI:57287"/>
    </ligand>
</feature>
<comment type="catalytic activity">
    <reaction evidence="11">
        <text>apo-[peptidyl-carrier protein] + CoA = holo-[peptidyl-carrier protein] + adenosine 3',5'-bisphosphate + H(+)</text>
        <dbReference type="Rhea" id="RHEA:46228"/>
        <dbReference type="Rhea" id="RHEA-COMP:11479"/>
        <dbReference type="Rhea" id="RHEA-COMP:11480"/>
        <dbReference type="ChEBI" id="CHEBI:15378"/>
        <dbReference type="ChEBI" id="CHEBI:29999"/>
        <dbReference type="ChEBI" id="CHEBI:57287"/>
        <dbReference type="ChEBI" id="CHEBI:58343"/>
        <dbReference type="ChEBI" id="CHEBI:64479"/>
    </reaction>
</comment>
<evidence type="ECO:0000256" key="8">
    <source>
        <dbReference type="ARBA" id="ARBA00029894"/>
    </source>
</evidence>
<dbReference type="SUPFAM" id="SSF56214">
    <property type="entry name" value="4'-phosphopantetheinyl transferase"/>
    <property type="match status" value="1"/>
</dbReference>
<feature type="binding site" evidence="12">
    <location>
        <position position="49"/>
    </location>
    <ligand>
        <name>CoA</name>
        <dbReference type="ChEBI" id="CHEBI:57287"/>
    </ligand>
</feature>
<dbReference type="InterPro" id="IPR037143">
    <property type="entry name" value="4-PPantetheinyl_Trfase_dom_sf"/>
</dbReference>
<name>A0A1H6SM28_9RHOB</name>
<feature type="binding site" evidence="12">
    <location>
        <position position="157"/>
    </location>
    <ligand>
        <name>CoA</name>
        <dbReference type="ChEBI" id="CHEBI:57287"/>
    </ligand>
</feature>
<evidence type="ECO:0000256" key="13">
    <source>
        <dbReference type="PIRSR" id="PIRSR603542-2"/>
    </source>
</evidence>
<feature type="binding site" evidence="12">
    <location>
        <position position="57"/>
    </location>
    <ligand>
        <name>CoA</name>
        <dbReference type="ChEBI" id="CHEBI:57287"/>
    </ligand>
</feature>
<dbReference type="Gene3D" id="3.90.470.20">
    <property type="entry name" value="4'-phosphopantetheinyl transferase domain"/>
    <property type="match status" value="2"/>
</dbReference>
<protein>
    <recommendedName>
        <fullName evidence="5">Enterobactin synthase component D</fullName>
    </recommendedName>
    <alternativeName>
        <fullName evidence="8">4'-phosphopantetheinyl transferase EntD</fullName>
    </alternativeName>
    <alternativeName>
        <fullName evidence="9">Enterochelin synthase D</fullName>
    </alternativeName>
</protein>
<evidence type="ECO:0000256" key="5">
    <source>
        <dbReference type="ARBA" id="ARBA00019087"/>
    </source>
</evidence>
<dbReference type="GO" id="GO:0000287">
    <property type="term" value="F:magnesium ion binding"/>
    <property type="evidence" value="ECO:0007669"/>
    <property type="project" value="InterPro"/>
</dbReference>
<dbReference type="AlphaFoldDB" id="A0A1H6SM28"/>
<dbReference type="Proteomes" id="UP000199379">
    <property type="component" value="Unassembled WGS sequence"/>
</dbReference>
<organism evidence="16 17">
    <name type="scientific">Cribrihabitans marinus</name>
    <dbReference type="NCBI Taxonomy" id="1227549"/>
    <lineage>
        <taxon>Bacteria</taxon>
        <taxon>Pseudomonadati</taxon>
        <taxon>Pseudomonadota</taxon>
        <taxon>Alphaproteobacteria</taxon>
        <taxon>Rhodobacterales</taxon>
        <taxon>Paracoccaceae</taxon>
        <taxon>Cribrihabitans</taxon>
    </lineage>
</organism>
<dbReference type="InterPro" id="IPR003542">
    <property type="entry name" value="Enbac_synth_compD-like"/>
</dbReference>
<dbReference type="PRINTS" id="PR01399">
    <property type="entry name" value="ENTSNTHTASED"/>
</dbReference>